<organism evidence="3">
    <name type="scientific">uncultured Acidimicrobiales bacterium</name>
    <dbReference type="NCBI Taxonomy" id="310071"/>
    <lineage>
        <taxon>Bacteria</taxon>
        <taxon>Bacillati</taxon>
        <taxon>Actinomycetota</taxon>
        <taxon>Acidimicrobiia</taxon>
        <taxon>Acidimicrobiales</taxon>
        <taxon>environmental samples</taxon>
    </lineage>
</organism>
<reference evidence="3" key="1">
    <citation type="submission" date="2020-02" db="EMBL/GenBank/DDBJ databases">
        <authorList>
            <person name="Meier V. D."/>
        </authorList>
    </citation>
    <scope>NUCLEOTIDE SEQUENCE</scope>
    <source>
        <strain evidence="3">AVDCRST_MAG50</strain>
    </source>
</reference>
<evidence type="ECO:0000259" key="2">
    <source>
        <dbReference type="Pfam" id="PF06724"/>
    </source>
</evidence>
<keyword evidence="1" id="KW-0812">Transmembrane</keyword>
<accession>A0A6J4IF09</accession>
<feature type="transmembrane region" description="Helical" evidence="1">
    <location>
        <begin position="131"/>
        <end position="149"/>
    </location>
</feature>
<gene>
    <name evidence="3" type="ORF">AVDCRST_MAG50-2545</name>
</gene>
<feature type="transmembrane region" description="Helical" evidence="1">
    <location>
        <begin position="222"/>
        <end position="244"/>
    </location>
</feature>
<feature type="domain" description="DUF1206" evidence="2">
    <location>
        <begin position="180"/>
        <end position="249"/>
    </location>
</feature>
<sequence length="252" mass="25991">MAKGGLYLSLGALTVQSVFGGPGGEETTTTGAIEQIARQPFGQVLLVALTIGLASLTLWNVLLAATGDPVEGSERKDRVKFAAKAAIYAGVTLSSARVLGDNRGRSGGGGGGSPGEQQAAARLLDLPAGTFLTGLAGLAVAGFGLYVIYHHGLQKHFMKRLAHRDMSHEVERAVGLAGRAGYTAKGLVFTTVGALLVVAALQHDANQAGGLSAALHTLAGVAWGRVLLWIIAFGLVLYGVFSLAEARYRRTA</sequence>
<feature type="domain" description="DUF1206" evidence="2">
    <location>
        <begin position="80"/>
        <end position="149"/>
    </location>
</feature>
<feature type="transmembrane region" description="Helical" evidence="1">
    <location>
        <begin position="44"/>
        <end position="67"/>
    </location>
</feature>
<name>A0A6J4IF09_9ACTN</name>
<dbReference type="EMBL" id="CADCTF010000104">
    <property type="protein sequence ID" value="CAA9249873.1"/>
    <property type="molecule type" value="Genomic_DNA"/>
</dbReference>
<evidence type="ECO:0000256" key="1">
    <source>
        <dbReference type="SAM" id="Phobius"/>
    </source>
</evidence>
<keyword evidence="1" id="KW-1133">Transmembrane helix</keyword>
<dbReference type="AlphaFoldDB" id="A0A6J4IF09"/>
<dbReference type="Pfam" id="PF06724">
    <property type="entry name" value="DUF1206"/>
    <property type="match status" value="3"/>
</dbReference>
<feature type="transmembrane region" description="Helical" evidence="1">
    <location>
        <begin position="182"/>
        <end position="202"/>
    </location>
</feature>
<feature type="domain" description="DUF1206" evidence="2">
    <location>
        <begin position="2"/>
        <end position="66"/>
    </location>
</feature>
<dbReference type="InterPro" id="IPR009597">
    <property type="entry name" value="DUF1206"/>
</dbReference>
<keyword evidence="1" id="KW-0472">Membrane</keyword>
<protein>
    <recommendedName>
        <fullName evidence="2">DUF1206 domain-containing protein</fullName>
    </recommendedName>
</protein>
<proteinExistence type="predicted"/>
<evidence type="ECO:0000313" key="3">
    <source>
        <dbReference type="EMBL" id="CAA9249873.1"/>
    </source>
</evidence>